<sequence length="46" mass="5129">MLEGPDRRVPDRAVPDFPGADRLVSSHVDGPERTIRGWGSKVSLIW</sequence>
<dbReference type="EMBL" id="CABVGP010000002">
    <property type="protein sequence ID" value="VVJ21901.1"/>
    <property type="molecule type" value="Genomic_DNA"/>
</dbReference>
<reference evidence="1 2" key="1">
    <citation type="submission" date="2019-09" db="EMBL/GenBank/DDBJ databases">
        <authorList>
            <person name="Leyn A S."/>
        </authorList>
    </citation>
    <scope>NUCLEOTIDE SEQUENCE [LARGE SCALE GENOMIC DNA]</scope>
    <source>
        <strain evidence="1">AA231_1</strain>
    </source>
</reference>
<accession>A0A6I8LUZ5</accession>
<name>A0A6I8LUZ5_9PSEU</name>
<dbReference type="AlphaFoldDB" id="A0A6I8LUZ5"/>
<organism evidence="1 2">
    <name type="scientific">Amycolatopsis camponoti</name>
    <dbReference type="NCBI Taxonomy" id="2606593"/>
    <lineage>
        <taxon>Bacteria</taxon>
        <taxon>Bacillati</taxon>
        <taxon>Actinomycetota</taxon>
        <taxon>Actinomycetes</taxon>
        <taxon>Pseudonocardiales</taxon>
        <taxon>Pseudonocardiaceae</taxon>
        <taxon>Amycolatopsis</taxon>
    </lineage>
</organism>
<proteinExistence type="predicted"/>
<gene>
    <name evidence="1" type="ORF">AA23TX_06915</name>
</gene>
<protein>
    <submittedName>
        <fullName evidence="1">Uncharacterized protein</fullName>
    </submittedName>
</protein>
<dbReference type="Proteomes" id="UP000399805">
    <property type="component" value="Unassembled WGS sequence"/>
</dbReference>
<evidence type="ECO:0000313" key="1">
    <source>
        <dbReference type="EMBL" id="VVJ21901.1"/>
    </source>
</evidence>
<evidence type="ECO:0000313" key="2">
    <source>
        <dbReference type="Proteomes" id="UP000399805"/>
    </source>
</evidence>
<keyword evidence="2" id="KW-1185">Reference proteome</keyword>